<dbReference type="Pfam" id="PF04774">
    <property type="entry name" value="HABP4_PAI-RBP1"/>
    <property type="match status" value="1"/>
</dbReference>
<dbReference type="Proteomes" id="UP000053257">
    <property type="component" value="Unassembled WGS sequence"/>
</dbReference>
<feature type="region of interest" description="Disordered" evidence="1">
    <location>
        <begin position="1"/>
        <end position="132"/>
    </location>
</feature>
<evidence type="ECO:0000313" key="3">
    <source>
        <dbReference type="EMBL" id="KIP04824.1"/>
    </source>
</evidence>
<evidence type="ECO:0000259" key="2">
    <source>
        <dbReference type="Pfam" id="PF04774"/>
    </source>
</evidence>
<dbReference type="InterPro" id="IPR006861">
    <property type="entry name" value="HABP4_PAIRBP1-bd"/>
</dbReference>
<evidence type="ECO:0000313" key="4">
    <source>
        <dbReference type="Proteomes" id="UP000053257"/>
    </source>
</evidence>
<dbReference type="EMBL" id="KN840561">
    <property type="protein sequence ID" value="KIP04824.1"/>
    <property type="molecule type" value="Genomic_DNA"/>
</dbReference>
<dbReference type="OrthoDB" id="2562681at2759"/>
<feature type="domain" description="Hyaluronan/mRNA-binding protein" evidence="2">
    <location>
        <begin position="24"/>
        <end position="86"/>
    </location>
</feature>
<accession>A0A0C3NIX4</accession>
<dbReference type="AlphaFoldDB" id="A0A0C3NIX4"/>
<reference evidence="3 4" key="1">
    <citation type="journal article" date="2014" name="PLoS Genet.">
        <title>Analysis of the Phlebiopsis gigantea genome, transcriptome and secretome provides insight into its pioneer colonization strategies of wood.</title>
        <authorList>
            <person name="Hori C."/>
            <person name="Ishida T."/>
            <person name="Igarashi K."/>
            <person name="Samejima M."/>
            <person name="Suzuki H."/>
            <person name="Master E."/>
            <person name="Ferreira P."/>
            <person name="Ruiz-Duenas F.J."/>
            <person name="Held B."/>
            <person name="Canessa P."/>
            <person name="Larrondo L.F."/>
            <person name="Schmoll M."/>
            <person name="Druzhinina I.S."/>
            <person name="Kubicek C.P."/>
            <person name="Gaskell J.A."/>
            <person name="Kersten P."/>
            <person name="St John F."/>
            <person name="Glasner J."/>
            <person name="Sabat G."/>
            <person name="Splinter BonDurant S."/>
            <person name="Syed K."/>
            <person name="Yadav J."/>
            <person name="Mgbeahuruike A.C."/>
            <person name="Kovalchuk A."/>
            <person name="Asiegbu F.O."/>
            <person name="Lackner G."/>
            <person name="Hoffmeister D."/>
            <person name="Rencoret J."/>
            <person name="Gutierrez A."/>
            <person name="Sun H."/>
            <person name="Lindquist E."/>
            <person name="Barry K."/>
            <person name="Riley R."/>
            <person name="Grigoriev I.V."/>
            <person name="Henrissat B."/>
            <person name="Kues U."/>
            <person name="Berka R.M."/>
            <person name="Martinez A.T."/>
            <person name="Covert S.F."/>
            <person name="Blanchette R.A."/>
            <person name="Cullen D."/>
        </authorList>
    </citation>
    <scope>NUCLEOTIDE SEQUENCE [LARGE SCALE GENOMIC DNA]</scope>
    <source>
        <strain evidence="3 4">11061_1 CR5-6</strain>
    </source>
</reference>
<feature type="compositionally biased region" description="Acidic residues" evidence="1">
    <location>
        <begin position="45"/>
        <end position="54"/>
    </location>
</feature>
<gene>
    <name evidence="3" type="ORF">PHLGIDRAFT_19880</name>
</gene>
<keyword evidence="4" id="KW-1185">Reference proteome</keyword>
<evidence type="ECO:0000256" key="1">
    <source>
        <dbReference type="SAM" id="MobiDB-lite"/>
    </source>
</evidence>
<dbReference type="STRING" id="745531.A0A0C3NIX4"/>
<organism evidence="3 4">
    <name type="scientific">Phlebiopsis gigantea (strain 11061_1 CR5-6)</name>
    <name type="common">White-rot fungus</name>
    <name type="synonym">Peniophora gigantea</name>
    <dbReference type="NCBI Taxonomy" id="745531"/>
    <lineage>
        <taxon>Eukaryota</taxon>
        <taxon>Fungi</taxon>
        <taxon>Dikarya</taxon>
        <taxon>Basidiomycota</taxon>
        <taxon>Agaricomycotina</taxon>
        <taxon>Agaricomycetes</taxon>
        <taxon>Polyporales</taxon>
        <taxon>Phanerochaetaceae</taxon>
        <taxon>Phlebiopsis</taxon>
    </lineage>
</organism>
<feature type="compositionally biased region" description="Polar residues" evidence="1">
    <location>
        <begin position="106"/>
        <end position="123"/>
    </location>
</feature>
<protein>
    <recommendedName>
        <fullName evidence="2">Hyaluronan/mRNA-binding protein domain-containing protein</fullName>
    </recommendedName>
</protein>
<proteinExistence type="predicted"/>
<feature type="compositionally biased region" description="Basic and acidic residues" evidence="1">
    <location>
        <begin position="1"/>
        <end position="20"/>
    </location>
</feature>
<sequence length="132" mass="14325">MTRTERATSLRAILKDRSEPRNAMGKEFIKGGAGPHNWGSLVDERELEEAALEDAEQREQGQETDTAEPTAGRKASVSMSPEERQKALNFRKNAFKSPNVDLASIARTSGAVSHSPTDTTAVTSDADPTRTP</sequence>
<dbReference type="HOGENOM" id="CLU_126710_0_0_1"/>
<name>A0A0C3NIX4_PHLG1</name>